<dbReference type="EMBL" id="JAUSVF010000002">
    <property type="protein sequence ID" value="MDQ0322134.1"/>
    <property type="molecule type" value="Genomic_DNA"/>
</dbReference>
<feature type="compositionally biased region" description="Basic and acidic residues" evidence="2">
    <location>
        <begin position="1"/>
        <end position="10"/>
    </location>
</feature>
<dbReference type="InterPro" id="IPR037972">
    <property type="entry name" value="RepB_N"/>
</dbReference>
<dbReference type="Gene3D" id="1.10.10.2830">
    <property type="match status" value="1"/>
</dbReference>
<dbReference type="SUPFAM" id="SSF109709">
    <property type="entry name" value="KorB DNA-binding domain-like"/>
    <property type="match status" value="1"/>
</dbReference>
<dbReference type="InterPro" id="IPR011111">
    <property type="entry name" value="Plasmid_RepB"/>
</dbReference>
<dbReference type="InterPro" id="IPR036086">
    <property type="entry name" value="ParB/Sulfiredoxin_sf"/>
</dbReference>
<accession>A0ABU0BWS2</accession>
<dbReference type="InterPro" id="IPR017819">
    <property type="entry name" value="Plasmid_partition_RepB"/>
</dbReference>
<dbReference type="CDD" id="cd16405">
    <property type="entry name" value="RepB_like_N"/>
    <property type="match status" value="1"/>
</dbReference>
<dbReference type="NCBIfam" id="TIGR00180">
    <property type="entry name" value="parB_part"/>
    <property type="match status" value="1"/>
</dbReference>
<protein>
    <submittedName>
        <fullName evidence="4">ParB family chromosome partitioning protein</fullName>
    </submittedName>
</protein>
<dbReference type="InterPro" id="IPR050336">
    <property type="entry name" value="Chromosome_partition/occlusion"/>
</dbReference>
<dbReference type="Pfam" id="PF07506">
    <property type="entry name" value="RepB"/>
    <property type="match status" value="1"/>
</dbReference>
<proteinExistence type="inferred from homology"/>
<keyword evidence="5" id="KW-1185">Reference proteome</keyword>
<sequence length="359" mass="39114">MSGGNRKNELRSLFSGGPLTPSATPVRAPETKSLPDASSTQGDELTAVNNSGPDIPRASSGAVKAMGLTLGAITREAEEARHLRQALSDGERVLTLDTAVIDHSFVSDRMGDGTEEDPDFLALVESIRASGQQSPILVRPHPASSGRYETAYGHRRLRAATTLGIKVKAIVRPLTDDELVLAQGKENAERRNLSFIERALFATALVARGFDRKVVGEALSIDKTELSRLLQVAETVPDRLARLIGAAPKAGRNRWMVLAELLVSEAARVRALDEATSERCRAVDSDTRFAMVLQRLQRHVKPEPVLPEELKDSAGRVYARLKRGKSMRIEFAAGTDDTFFEEIAALVAERFRARAGKRT</sequence>
<dbReference type="InterPro" id="IPR004437">
    <property type="entry name" value="ParB/RepB/Spo0J"/>
</dbReference>
<dbReference type="RefSeq" id="WP_307233693.1">
    <property type="nucleotide sequence ID" value="NZ_JAUSVF010000002.1"/>
</dbReference>
<dbReference type="Proteomes" id="UP001230207">
    <property type="component" value="Unassembled WGS sequence"/>
</dbReference>
<comment type="similarity">
    <text evidence="1">Belongs to the ParB family.</text>
</comment>
<evidence type="ECO:0000256" key="1">
    <source>
        <dbReference type="ARBA" id="ARBA00006295"/>
    </source>
</evidence>
<dbReference type="SMART" id="SM00470">
    <property type="entry name" value="ParB"/>
    <property type="match status" value="1"/>
</dbReference>
<dbReference type="Gene3D" id="3.90.1530.30">
    <property type="match status" value="1"/>
</dbReference>
<dbReference type="PANTHER" id="PTHR33375">
    <property type="entry name" value="CHROMOSOME-PARTITIONING PROTEIN PARB-RELATED"/>
    <property type="match status" value="1"/>
</dbReference>
<evidence type="ECO:0000259" key="3">
    <source>
        <dbReference type="SMART" id="SM00470"/>
    </source>
</evidence>
<dbReference type="NCBIfam" id="TIGR03454">
    <property type="entry name" value="partition_RepB"/>
    <property type="match status" value="1"/>
</dbReference>
<evidence type="ECO:0000256" key="2">
    <source>
        <dbReference type="SAM" id="MobiDB-lite"/>
    </source>
</evidence>
<feature type="domain" description="ParB-like N-terminal" evidence="3">
    <location>
        <begin position="94"/>
        <end position="188"/>
    </location>
</feature>
<dbReference type="SUPFAM" id="SSF110849">
    <property type="entry name" value="ParB/Sulfiredoxin"/>
    <property type="match status" value="1"/>
</dbReference>
<name>A0ABU0BWS2_9HYPH</name>
<comment type="caution">
    <text evidence="4">The sequence shown here is derived from an EMBL/GenBank/DDBJ whole genome shotgun (WGS) entry which is preliminary data.</text>
</comment>
<dbReference type="Pfam" id="PF02195">
    <property type="entry name" value="ParB_N"/>
    <property type="match status" value="1"/>
</dbReference>
<gene>
    <name evidence="4" type="ORF">QO002_004340</name>
</gene>
<organism evidence="4 5">
    <name type="scientific">Pararhizobium capsulatum DSM 1112</name>
    <dbReference type="NCBI Taxonomy" id="1121113"/>
    <lineage>
        <taxon>Bacteria</taxon>
        <taxon>Pseudomonadati</taxon>
        <taxon>Pseudomonadota</taxon>
        <taxon>Alphaproteobacteria</taxon>
        <taxon>Hyphomicrobiales</taxon>
        <taxon>Rhizobiaceae</taxon>
        <taxon>Rhizobium/Agrobacterium group</taxon>
        <taxon>Pararhizobium</taxon>
    </lineage>
</organism>
<feature type="region of interest" description="Disordered" evidence="2">
    <location>
        <begin position="1"/>
        <end position="59"/>
    </location>
</feature>
<feature type="compositionally biased region" description="Polar residues" evidence="2">
    <location>
        <begin position="36"/>
        <end position="52"/>
    </location>
</feature>
<dbReference type="InterPro" id="IPR003115">
    <property type="entry name" value="ParB_N"/>
</dbReference>
<evidence type="ECO:0000313" key="4">
    <source>
        <dbReference type="EMBL" id="MDQ0322134.1"/>
    </source>
</evidence>
<evidence type="ECO:0000313" key="5">
    <source>
        <dbReference type="Proteomes" id="UP001230207"/>
    </source>
</evidence>
<reference evidence="4 5" key="1">
    <citation type="submission" date="2023-07" db="EMBL/GenBank/DDBJ databases">
        <title>Genomic Encyclopedia of Type Strains, Phase IV (KMG-IV): sequencing the most valuable type-strain genomes for metagenomic binning, comparative biology and taxonomic classification.</title>
        <authorList>
            <person name="Goeker M."/>
        </authorList>
    </citation>
    <scope>NUCLEOTIDE SEQUENCE [LARGE SCALE GENOMIC DNA]</scope>
    <source>
        <strain evidence="4 5">DSM 1112</strain>
    </source>
</reference>
<dbReference type="PANTHER" id="PTHR33375:SF1">
    <property type="entry name" value="CHROMOSOME-PARTITIONING PROTEIN PARB-RELATED"/>
    <property type="match status" value="1"/>
</dbReference>